<evidence type="ECO:0000313" key="1">
    <source>
        <dbReference type="EMBL" id="KAI3370954.1"/>
    </source>
</evidence>
<dbReference type="EMBL" id="CM041536">
    <property type="protein sequence ID" value="KAI3370954.1"/>
    <property type="molecule type" value="Genomic_DNA"/>
</dbReference>
<proteinExistence type="predicted"/>
<keyword evidence="2" id="KW-1185">Reference proteome</keyword>
<dbReference type="Proteomes" id="UP000831701">
    <property type="component" value="Chromosome 6"/>
</dbReference>
<evidence type="ECO:0000313" key="2">
    <source>
        <dbReference type="Proteomes" id="UP000831701"/>
    </source>
</evidence>
<accession>A0ACB8WT25</accession>
<gene>
    <name evidence="1" type="ORF">L3Q82_023506</name>
</gene>
<name>A0ACB8WT25_9TELE</name>
<organism evidence="1 2">
    <name type="scientific">Scortum barcoo</name>
    <name type="common">barcoo grunter</name>
    <dbReference type="NCBI Taxonomy" id="214431"/>
    <lineage>
        <taxon>Eukaryota</taxon>
        <taxon>Metazoa</taxon>
        <taxon>Chordata</taxon>
        <taxon>Craniata</taxon>
        <taxon>Vertebrata</taxon>
        <taxon>Euteleostomi</taxon>
        <taxon>Actinopterygii</taxon>
        <taxon>Neopterygii</taxon>
        <taxon>Teleostei</taxon>
        <taxon>Neoteleostei</taxon>
        <taxon>Acanthomorphata</taxon>
        <taxon>Eupercaria</taxon>
        <taxon>Centrarchiformes</taxon>
        <taxon>Terapontoidei</taxon>
        <taxon>Terapontidae</taxon>
        <taxon>Scortum</taxon>
    </lineage>
</organism>
<reference evidence="1" key="1">
    <citation type="submission" date="2022-04" db="EMBL/GenBank/DDBJ databases">
        <title>Jade perch genome.</title>
        <authorList>
            <person name="Chao B."/>
        </authorList>
    </citation>
    <scope>NUCLEOTIDE SEQUENCE</scope>
    <source>
        <strain evidence="1">CB-2022</strain>
    </source>
</reference>
<protein>
    <submittedName>
        <fullName evidence="1">Uncharacterized protein</fullName>
    </submittedName>
</protein>
<sequence>MVAMESSLNPLPQFSENSYKMTEEDVKRLIEFRASNEALFTGKRNSAKIAWSTILKGLGLEGKLTADQIAKKWDNLRTKYKSFPSDTHATMAVSSENFWRWQLSVEYVKSDVYRVKRKGERTVPWGAPVLQTTTSDTQSCSLTNWEPGAEVPEDDPLQCLHQVETVKATGLKWLELLGARSFRDWNHTRSLPQDRNSFQTQAQVEDVADHLTELVCTVPEESGADAVRTRGFPGFDLLQLRSHLIHCVRAFPQVSGSLRCQGVPSGVGAFLRVSGRSFVPQVSGRSFVRCQGVPSGVRMFPQVSGCSLRCQDVPSGVRMFPQVSGVSGVPSGVGRSFLFPQVSGCSLRCQDVPSGVRAFPQVSGRSLRCQGRSLRCRGVPSGVRMFPRVSGRSFGCRGVPSGVGAFLRVSGRSRFVPSGVGAFLRSLRCRGVPSGVGAFQFPQDLKQPYQGQDNIGGVVESWPWFHIMDEAMQGRLYNSNLVLSPETGTNTGHRGNSQHNHNQENTDILEFLIKTEMEDTVAAETTEDDGTVHTEAPPAEGVPMGWRRMSECSYKMTEPETERMIKLRAANEALFTGRKHSAKPAWRRFTHFVSFQSHSELKFPARGVETNPSSWPWFYRMNDAMEGRFAGVAPILTPIVEDEDEDCEPLSPTPKKRARRTRGGMAEFLTESEMDLLVDNEEKNGSTALGELHRMAEFTYKLTEEDTRRLIELRAANESLFTGRRNTAKPAWRGIVKEMGLTGKITPDQVAKKWDNLKTKFKDLKFPPRGMEAQTNPASWPWFQLMSDALEGRLVGKAPRVTPVWSTEEDAVFGSSPPADRDCLMAERSSVSELESMVGGDNAEADGNVTYIDASGEECSTPSDLSYKMSDQDTRRMIKLRAANEALFTGRRNAAKAAWKAILKELGLQGKVSTYQMAKKWDNLKRRYKDLKYPPVGMESVADGSSSWPWFHLMNEAMEGRLASSAPLLTPVTQDDEQHPDPTPRHRLRLAPPPSSSSDFGQEAFGDAGEQNQRSSEACDGPLGGLEREWEMVERERVALEREREMVERDRAAVERERAAVQAERLWLERERAAVERDRAMVEQERASLGREREVLDQRALMLNSVGHSGHLNALM</sequence>
<comment type="caution">
    <text evidence="1">The sequence shown here is derived from an EMBL/GenBank/DDBJ whole genome shotgun (WGS) entry which is preliminary data.</text>
</comment>